<sequence>MKILLIALIIAILFLGFSIPWIIRTCARTRAEQIIYGRRPGTEKRINRCISILTWSNKWVTYYAHEDLIRIRKLNAMLEEMLHPHG</sequence>
<evidence type="ECO:0000313" key="1">
    <source>
        <dbReference type="EMBL" id="GAI92589.1"/>
    </source>
</evidence>
<name>X1UJR6_9ZZZZ</name>
<protein>
    <submittedName>
        <fullName evidence="1">Uncharacterized protein</fullName>
    </submittedName>
</protein>
<comment type="caution">
    <text evidence="1">The sequence shown here is derived from an EMBL/GenBank/DDBJ whole genome shotgun (WGS) entry which is preliminary data.</text>
</comment>
<dbReference type="AlphaFoldDB" id="X1UJR6"/>
<gene>
    <name evidence="1" type="ORF">S12H4_26815</name>
</gene>
<proteinExistence type="predicted"/>
<organism evidence="1">
    <name type="scientific">marine sediment metagenome</name>
    <dbReference type="NCBI Taxonomy" id="412755"/>
    <lineage>
        <taxon>unclassified sequences</taxon>
        <taxon>metagenomes</taxon>
        <taxon>ecological metagenomes</taxon>
    </lineage>
</organism>
<reference evidence="1" key="1">
    <citation type="journal article" date="2014" name="Front. Microbiol.">
        <title>High frequency of phylogenetically diverse reductive dehalogenase-homologous genes in deep subseafloor sedimentary metagenomes.</title>
        <authorList>
            <person name="Kawai M."/>
            <person name="Futagami T."/>
            <person name="Toyoda A."/>
            <person name="Takaki Y."/>
            <person name="Nishi S."/>
            <person name="Hori S."/>
            <person name="Arai W."/>
            <person name="Tsubouchi T."/>
            <person name="Morono Y."/>
            <person name="Uchiyama I."/>
            <person name="Ito T."/>
            <person name="Fujiyama A."/>
            <person name="Inagaki F."/>
            <person name="Takami H."/>
        </authorList>
    </citation>
    <scope>NUCLEOTIDE SEQUENCE</scope>
    <source>
        <strain evidence="1">Expedition CK06-06</strain>
    </source>
</reference>
<dbReference type="EMBL" id="BARW01015253">
    <property type="protein sequence ID" value="GAI92589.1"/>
    <property type="molecule type" value="Genomic_DNA"/>
</dbReference>
<accession>X1UJR6</accession>